<dbReference type="InterPro" id="IPR016195">
    <property type="entry name" value="Pol/histidinol_Pase-like"/>
</dbReference>
<dbReference type="SMART" id="SM00481">
    <property type="entry name" value="POLIIIAc"/>
    <property type="match status" value="1"/>
</dbReference>
<dbReference type="KEGG" id="ssai:N0B31_15500"/>
<dbReference type="InterPro" id="IPR003141">
    <property type="entry name" value="Pol/His_phosphatase_N"/>
</dbReference>
<dbReference type="Proteomes" id="UP001057580">
    <property type="component" value="Chromosome"/>
</dbReference>
<dbReference type="Gene3D" id="1.10.150.650">
    <property type="match status" value="1"/>
</dbReference>
<evidence type="ECO:0000259" key="1">
    <source>
        <dbReference type="SMART" id="SM00481"/>
    </source>
</evidence>
<dbReference type="SUPFAM" id="SSF89550">
    <property type="entry name" value="PHP domain-like"/>
    <property type="match status" value="1"/>
</dbReference>
<sequence length="261" mass="28309">MVVADLHVHTTNSDGSMELDEVPTAAARAGVDVVAITDHDRLNPALHTPVTHVDGITLLHGIELRVDAGPFRVDLLGYGAQPTGSLAEAVERLQRNRIERAREITGCVEARLDVSLDVEFTEGVGRPHIARAIDASDADLDYGGAFEELIGNDGPCYVPREVPDFETGVELLAGSCGLVGLAHPFRYDDPEAALELCADLDAVERFYPYGREVDEALLDRYVERYDLVRTGGSDAHDDVLGLAGLDADDYRRFRNAVDLSA</sequence>
<dbReference type="EMBL" id="CP104003">
    <property type="protein sequence ID" value="UWM53538.1"/>
    <property type="molecule type" value="Genomic_DNA"/>
</dbReference>
<dbReference type="InterPro" id="IPR052018">
    <property type="entry name" value="PHP_domain"/>
</dbReference>
<gene>
    <name evidence="2" type="ORF">N0B31_15500</name>
</gene>
<dbReference type="RefSeq" id="WP_260592532.1">
    <property type="nucleotide sequence ID" value="NZ_CP104003.1"/>
</dbReference>
<keyword evidence="3" id="KW-1185">Reference proteome</keyword>
<dbReference type="InterPro" id="IPR004013">
    <property type="entry name" value="PHP_dom"/>
</dbReference>
<evidence type="ECO:0000313" key="2">
    <source>
        <dbReference type="EMBL" id="UWM53538.1"/>
    </source>
</evidence>
<name>A0A9E7U9U9_9EURY</name>
<dbReference type="GO" id="GO:0004534">
    <property type="term" value="F:5'-3' RNA exonuclease activity"/>
    <property type="evidence" value="ECO:0007669"/>
    <property type="project" value="TreeGrafter"/>
</dbReference>
<feature type="domain" description="Polymerase/histidinol phosphatase N-terminal" evidence="1">
    <location>
        <begin position="4"/>
        <end position="68"/>
    </location>
</feature>
<dbReference type="GO" id="GO:0035312">
    <property type="term" value="F:5'-3' DNA exonuclease activity"/>
    <property type="evidence" value="ECO:0007669"/>
    <property type="project" value="TreeGrafter"/>
</dbReference>
<accession>A0A9E7U9U9</accession>
<protein>
    <submittedName>
        <fullName evidence="2">PHP domain-containing protein</fullName>
    </submittedName>
</protein>
<dbReference type="PANTHER" id="PTHR42924:SF18">
    <property type="entry name" value="POLYMERASE_HISTIDINOL PHOSPHATASE N-TERMINAL DOMAIN-CONTAINING PROTEIN"/>
    <property type="match status" value="1"/>
</dbReference>
<dbReference type="AlphaFoldDB" id="A0A9E7U9U9"/>
<evidence type="ECO:0000313" key="3">
    <source>
        <dbReference type="Proteomes" id="UP001057580"/>
    </source>
</evidence>
<organism evidence="2 3">
    <name type="scientific">Salinirubellus salinus</name>
    <dbReference type="NCBI Taxonomy" id="1364945"/>
    <lineage>
        <taxon>Archaea</taxon>
        <taxon>Methanobacteriati</taxon>
        <taxon>Methanobacteriota</taxon>
        <taxon>Stenosarchaea group</taxon>
        <taxon>Halobacteria</taxon>
        <taxon>Halobacteriales</taxon>
        <taxon>Natronomonadaceae</taxon>
        <taxon>Salinirubellus</taxon>
    </lineage>
</organism>
<dbReference type="Gene3D" id="3.20.20.140">
    <property type="entry name" value="Metal-dependent hydrolases"/>
    <property type="match status" value="1"/>
</dbReference>
<dbReference type="Pfam" id="PF02811">
    <property type="entry name" value="PHP"/>
    <property type="match status" value="1"/>
</dbReference>
<dbReference type="PANTHER" id="PTHR42924">
    <property type="entry name" value="EXONUCLEASE"/>
    <property type="match status" value="1"/>
</dbReference>
<reference evidence="2" key="1">
    <citation type="submission" date="2022-09" db="EMBL/GenBank/DDBJ databases">
        <title>Diverse halophilic archaea isolated from saline environments.</title>
        <authorList>
            <person name="Cui H.-L."/>
        </authorList>
    </citation>
    <scope>NUCLEOTIDE SEQUENCE</scope>
    <source>
        <strain evidence="2">ZS-35-S2</strain>
    </source>
</reference>
<proteinExistence type="predicted"/>
<dbReference type="GeneID" id="74943856"/>